<proteinExistence type="inferred from homology"/>
<evidence type="ECO:0000256" key="5">
    <source>
        <dbReference type="ARBA" id="ARBA00022723"/>
    </source>
</evidence>
<keyword evidence="4" id="KW-0548">Nucleotidyltransferase</keyword>
<protein>
    <submittedName>
        <fullName evidence="11">Nucleotidyltransferase family protein</fullName>
    </submittedName>
</protein>
<gene>
    <name evidence="11" type="ORF">I2H31_18615</name>
</gene>
<keyword evidence="8" id="KW-0460">Magnesium</keyword>
<organism evidence="11 12">
    <name type="scientific">Hymenobacter ruricola</name>
    <dbReference type="NCBI Taxonomy" id="2791023"/>
    <lineage>
        <taxon>Bacteria</taxon>
        <taxon>Pseudomonadati</taxon>
        <taxon>Bacteroidota</taxon>
        <taxon>Cytophagia</taxon>
        <taxon>Cytophagales</taxon>
        <taxon>Hymenobacteraceae</taxon>
        <taxon>Hymenobacter</taxon>
    </lineage>
</organism>
<dbReference type="EMBL" id="JADQDM010000012">
    <property type="protein sequence ID" value="MBF9223123.1"/>
    <property type="molecule type" value="Genomic_DNA"/>
</dbReference>
<comment type="similarity">
    <text evidence="9">Belongs to the MntA antitoxin family.</text>
</comment>
<dbReference type="SUPFAM" id="SSF81301">
    <property type="entry name" value="Nucleotidyltransferase"/>
    <property type="match status" value="1"/>
</dbReference>
<evidence type="ECO:0000313" key="12">
    <source>
        <dbReference type="Proteomes" id="UP000618931"/>
    </source>
</evidence>
<keyword evidence="5" id="KW-0479">Metal-binding</keyword>
<evidence type="ECO:0000256" key="9">
    <source>
        <dbReference type="ARBA" id="ARBA00038276"/>
    </source>
</evidence>
<reference evidence="11 12" key="1">
    <citation type="submission" date="2020-11" db="EMBL/GenBank/DDBJ databases">
        <authorList>
            <person name="Kim M.K."/>
        </authorList>
    </citation>
    <scope>NUCLEOTIDE SEQUENCE [LARGE SCALE GENOMIC DNA]</scope>
    <source>
        <strain evidence="11 12">BT662</strain>
    </source>
</reference>
<accession>A0ABS0I8W4</accession>
<evidence type="ECO:0000256" key="2">
    <source>
        <dbReference type="ARBA" id="ARBA00022649"/>
    </source>
</evidence>
<evidence type="ECO:0000256" key="6">
    <source>
        <dbReference type="ARBA" id="ARBA00022741"/>
    </source>
</evidence>
<dbReference type="RefSeq" id="WP_196294569.1">
    <property type="nucleotide sequence ID" value="NZ_JADQDM010000012.1"/>
</dbReference>
<dbReference type="PANTHER" id="PTHR33571">
    <property type="entry name" value="SSL8005 PROTEIN"/>
    <property type="match status" value="1"/>
</dbReference>
<dbReference type="Gene3D" id="3.30.460.10">
    <property type="entry name" value="Beta Polymerase, domain 2"/>
    <property type="match status" value="1"/>
</dbReference>
<keyword evidence="6" id="KW-0547">Nucleotide-binding</keyword>
<sequence length="105" mass="11647">MEPVRTKAEVIARLQGQREQLRALGVAQLGLFGSFVRDEAGPTSDVDLLVDFQEGRKTFEGFFAVIDFLEELLGREVELLTRPGLSKYIGPHILKTTEYVLPAAA</sequence>
<dbReference type="CDD" id="cd05403">
    <property type="entry name" value="NT_KNTase_like"/>
    <property type="match status" value="1"/>
</dbReference>
<dbReference type="Pfam" id="PF01909">
    <property type="entry name" value="NTP_transf_2"/>
    <property type="match status" value="1"/>
</dbReference>
<feature type="domain" description="Polymerase nucleotidyl transferase" evidence="10">
    <location>
        <begin position="17"/>
        <end position="91"/>
    </location>
</feature>
<dbReference type="Proteomes" id="UP000618931">
    <property type="component" value="Unassembled WGS sequence"/>
</dbReference>
<dbReference type="InterPro" id="IPR052038">
    <property type="entry name" value="Type-VII_TA_antitoxin"/>
</dbReference>
<evidence type="ECO:0000256" key="3">
    <source>
        <dbReference type="ARBA" id="ARBA00022679"/>
    </source>
</evidence>
<evidence type="ECO:0000259" key="10">
    <source>
        <dbReference type="Pfam" id="PF01909"/>
    </source>
</evidence>
<name>A0ABS0I8W4_9BACT</name>
<evidence type="ECO:0000256" key="1">
    <source>
        <dbReference type="ARBA" id="ARBA00001946"/>
    </source>
</evidence>
<comment type="cofactor">
    <cofactor evidence="1">
        <name>Mg(2+)</name>
        <dbReference type="ChEBI" id="CHEBI:18420"/>
    </cofactor>
</comment>
<evidence type="ECO:0000256" key="7">
    <source>
        <dbReference type="ARBA" id="ARBA00022840"/>
    </source>
</evidence>
<keyword evidence="2" id="KW-1277">Toxin-antitoxin system</keyword>
<evidence type="ECO:0000313" key="11">
    <source>
        <dbReference type="EMBL" id="MBF9223123.1"/>
    </source>
</evidence>
<dbReference type="PANTHER" id="PTHR33571:SF12">
    <property type="entry name" value="BSL3053 PROTEIN"/>
    <property type="match status" value="1"/>
</dbReference>
<dbReference type="InterPro" id="IPR002934">
    <property type="entry name" value="Polymerase_NTP_transf_dom"/>
</dbReference>
<comment type="caution">
    <text evidence="11">The sequence shown here is derived from an EMBL/GenBank/DDBJ whole genome shotgun (WGS) entry which is preliminary data.</text>
</comment>
<dbReference type="InterPro" id="IPR043519">
    <property type="entry name" value="NT_sf"/>
</dbReference>
<evidence type="ECO:0000256" key="4">
    <source>
        <dbReference type="ARBA" id="ARBA00022695"/>
    </source>
</evidence>
<evidence type="ECO:0000256" key="8">
    <source>
        <dbReference type="ARBA" id="ARBA00022842"/>
    </source>
</evidence>
<keyword evidence="7" id="KW-0067">ATP-binding</keyword>
<keyword evidence="12" id="KW-1185">Reference proteome</keyword>
<keyword evidence="3" id="KW-0808">Transferase</keyword>